<reference evidence="3 4" key="1">
    <citation type="submission" date="2019-02" db="EMBL/GenBank/DDBJ databases">
        <title>Planctomycetal bacteria perform biofilm scaping via a novel small molecule.</title>
        <authorList>
            <person name="Jeske O."/>
            <person name="Boedeker C."/>
            <person name="Wiegand S."/>
            <person name="Breitling P."/>
            <person name="Kallscheuer N."/>
            <person name="Jogler M."/>
            <person name="Rohde M."/>
            <person name="Petersen J."/>
            <person name="Medema M.H."/>
            <person name="Surup F."/>
            <person name="Jogler C."/>
        </authorList>
    </citation>
    <scope>NUCLEOTIDE SEQUENCE [LARGE SCALE GENOMIC DNA]</scope>
    <source>
        <strain evidence="3 4">Mal15</strain>
    </source>
</reference>
<name>A0A5B9MMA0_9BACT</name>
<keyword evidence="2" id="KW-0812">Transmembrane</keyword>
<dbReference type="Proteomes" id="UP000321353">
    <property type="component" value="Chromosome"/>
</dbReference>
<dbReference type="AlphaFoldDB" id="A0A5B9MMA0"/>
<feature type="region of interest" description="Disordered" evidence="1">
    <location>
        <begin position="159"/>
        <end position="185"/>
    </location>
</feature>
<evidence type="ECO:0000256" key="2">
    <source>
        <dbReference type="SAM" id="Phobius"/>
    </source>
</evidence>
<evidence type="ECO:0000313" key="3">
    <source>
        <dbReference type="EMBL" id="QEG02489.1"/>
    </source>
</evidence>
<gene>
    <name evidence="3" type="ORF">Mal15_66100</name>
</gene>
<accession>A0A5B9MMA0</accession>
<sequence length="185" mass="20263">MNRPSNVSAFARRWIPGVAHALASVATPKQSKRRRPRGLVLLETLIAAGVTLVMLSVAVPMVIRSARIWKQTQHQQFAADELSGQMDRLIAMPTEQRSQAMENLTLSPEIQNVLHDATIEAVLIDDQDGKRIELSIDWIRVGAPPPVTLVAWINPFPEATEPAAKPADTNPDTPEPAAGDPEDEQ</sequence>
<dbReference type="KEGG" id="smam:Mal15_66100"/>
<evidence type="ECO:0000313" key="4">
    <source>
        <dbReference type="Proteomes" id="UP000321353"/>
    </source>
</evidence>
<keyword evidence="2" id="KW-1133">Transmembrane helix</keyword>
<proteinExistence type="predicted"/>
<feature type="transmembrane region" description="Helical" evidence="2">
    <location>
        <begin position="39"/>
        <end position="63"/>
    </location>
</feature>
<keyword evidence="2" id="KW-0472">Membrane</keyword>
<evidence type="ECO:0000256" key="1">
    <source>
        <dbReference type="SAM" id="MobiDB-lite"/>
    </source>
</evidence>
<dbReference type="EMBL" id="CP036264">
    <property type="protein sequence ID" value="QEG02489.1"/>
    <property type="molecule type" value="Genomic_DNA"/>
</dbReference>
<organism evidence="3 4">
    <name type="scientific">Stieleria maiorica</name>
    <dbReference type="NCBI Taxonomy" id="2795974"/>
    <lineage>
        <taxon>Bacteria</taxon>
        <taxon>Pseudomonadati</taxon>
        <taxon>Planctomycetota</taxon>
        <taxon>Planctomycetia</taxon>
        <taxon>Pirellulales</taxon>
        <taxon>Pirellulaceae</taxon>
        <taxon>Stieleria</taxon>
    </lineage>
</organism>
<keyword evidence="4" id="KW-1185">Reference proteome</keyword>
<protein>
    <submittedName>
        <fullName evidence="3">Uncharacterized protein</fullName>
    </submittedName>
</protein>